<feature type="transmembrane region" description="Helical" evidence="1">
    <location>
        <begin position="127"/>
        <end position="144"/>
    </location>
</feature>
<sequence>MIKALNLIENLKIRSFPPEDPSEISRNEAVLRKIFGAFYRFIWAVFVSWQVNDFLYSPLWMHGYVWCLNLPVDTNMAEISAGPLVLQQLRACPELERIGHDALKVIAVAMLLFCTGFYTRVQTVRRLWKLSCAVGFVLFLVRSLQMEHRLFPSLHEAFCSQTAIFLIGLILTIHTKNHVKPKTSAESAAIQQVNLIGENLC</sequence>
<name>A0AAF3F4H5_9BILA</name>
<keyword evidence="2" id="KW-1185">Reference proteome</keyword>
<dbReference type="Proteomes" id="UP000887575">
    <property type="component" value="Unassembled WGS sequence"/>
</dbReference>
<keyword evidence="1" id="KW-0472">Membrane</keyword>
<dbReference type="AlphaFoldDB" id="A0AAF3F4H5"/>
<reference evidence="3" key="1">
    <citation type="submission" date="2024-02" db="UniProtKB">
        <authorList>
            <consortium name="WormBaseParasite"/>
        </authorList>
    </citation>
    <scope>IDENTIFICATION</scope>
</reference>
<keyword evidence="1" id="KW-0812">Transmembrane</keyword>
<evidence type="ECO:0000313" key="3">
    <source>
        <dbReference type="WBParaSite" id="MBELARI_LOCUS21473"/>
    </source>
</evidence>
<protein>
    <submittedName>
        <fullName evidence="3">Uncharacterized protein</fullName>
    </submittedName>
</protein>
<keyword evidence="1" id="KW-1133">Transmembrane helix</keyword>
<organism evidence="2 3">
    <name type="scientific">Mesorhabditis belari</name>
    <dbReference type="NCBI Taxonomy" id="2138241"/>
    <lineage>
        <taxon>Eukaryota</taxon>
        <taxon>Metazoa</taxon>
        <taxon>Ecdysozoa</taxon>
        <taxon>Nematoda</taxon>
        <taxon>Chromadorea</taxon>
        <taxon>Rhabditida</taxon>
        <taxon>Rhabditina</taxon>
        <taxon>Rhabditomorpha</taxon>
        <taxon>Rhabditoidea</taxon>
        <taxon>Rhabditidae</taxon>
        <taxon>Mesorhabditinae</taxon>
        <taxon>Mesorhabditis</taxon>
    </lineage>
</organism>
<accession>A0AAF3F4H5</accession>
<proteinExistence type="predicted"/>
<evidence type="ECO:0000313" key="2">
    <source>
        <dbReference type="Proteomes" id="UP000887575"/>
    </source>
</evidence>
<feature type="transmembrane region" description="Helical" evidence="1">
    <location>
        <begin position="150"/>
        <end position="173"/>
    </location>
</feature>
<evidence type="ECO:0000256" key="1">
    <source>
        <dbReference type="SAM" id="Phobius"/>
    </source>
</evidence>
<dbReference type="WBParaSite" id="MBELARI_LOCUS21473">
    <property type="protein sequence ID" value="MBELARI_LOCUS21473"/>
    <property type="gene ID" value="MBELARI_LOCUS21473"/>
</dbReference>